<evidence type="ECO:0000256" key="5">
    <source>
        <dbReference type="ARBA" id="ARBA00023212"/>
    </source>
</evidence>
<dbReference type="OrthoDB" id="6589456at2759"/>
<dbReference type="FunFam" id="3.10.20.90:FF:000002">
    <property type="entry name" value="Erythrocyte protein band 4.1-like 3"/>
    <property type="match status" value="1"/>
</dbReference>
<evidence type="ECO:0007829" key="10">
    <source>
        <dbReference type="PeptideAtlas" id="A0A8V0XPT4"/>
    </source>
</evidence>
<dbReference type="SMART" id="SM01196">
    <property type="entry name" value="FERM_C"/>
    <property type="match status" value="1"/>
</dbReference>
<reference evidence="8" key="2">
    <citation type="submission" date="2025-08" db="UniProtKB">
        <authorList>
            <consortium name="Ensembl"/>
        </authorList>
    </citation>
    <scope>IDENTIFICATION</scope>
    <source>
        <strain evidence="8">broiler</strain>
    </source>
</reference>
<feature type="domain" description="FERM" evidence="7">
    <location>
        <begin position="199"/>
        <end position="480"/>
    </location>
</feature>
<dbReference type="PROSITE" id="PS00661">
    <property type="entry name" value="FERM_2"/>
    <property type="match status" value="1"/>
</dbReference>
<dbReference type="GO" id="GO:0030054">
    <property type="term" value="C:cell junction"/>
    <property type="evidence" value="ECO:0007669"/>
    <property type="project" value="Ensembl"/>
</dbReference>
<sequence>MTTEVGSETEVKKDAEQVGPDKAKGKPEEASETPGNDKSRKASSEETQDSPVPAPTSPSSPSSQKKEKDSSESKGISRFLPPWLKKQKSYTLAEPKDESKKRATGEEQVAEESESHPSEGMAQPKRSLETVAENNAKADDKEEKHSVSSAETQPAKEDGKEMEVEKVTEEKEEKEKRETKEVQTAESIPQKPPKKIKTVQCKVVLLDGTEYSCDLEKKAKGQILFDKVCEHLNLLEKDYFGLLFYENSDQKNWLDSSKEIKRQIRSLPWLFTFNVKFYPPDPSQLTEDITRYFLCLQLRQDIASGRLPCSFVTHALLGSYTLQAEMGDHDPDEHRSDYISDFQFAPNQTQEMEEKVAELHKTHRGLTPAQADSQFLENAKRLSMYGVDLHHAKDSEGVDIMLGVCANGLLIYKDRLRINRFAWPKILKISYKRSNFYIKVRPAELEQFESTIGFKLPNHRAAKRLWKVCVEHHTFFRLLSPEQPPKSKFLTLGSKFRYSGRTQAQTRQASNLIDRPAPYFERSSSKRVSRSLDGAPMSISDQSLLRDFRTRGQPGGDKIIDLAAAGEAELKEGGREDDGSPLKTPQLELIQDGKNLFPQLTHIHPPSLPILSVSSHLTNLSPIPEVDMLSDISEEDPLCEPVLTIPDVLECNSMREIPDHKENKIGPPNSNFESMRALASQGPPAMEGKICRNEYKNTEFCISFSFIRCFSFCFRSLLDEDGYISFPSLPDVCISFLPPGLQHYVPITSPSFIPSFLLIFVLLLSAFQSIPLSLTFSLPLALSLCYLEPKATSFSASYDNDPNDKAEEEEVESEEEEAQKKDLDKTQDDLLKHQASISELKRNFMESTPEPRPNEWEKRRITPLSLQTQGKHASRAEGPCTEVSNADKSSHETLDIVEEKKQAEVGIEETLVIDETNKGKIQVATDAGETCKVEHLPKKDSSSLPSDSSSSSSSESEDEEVGEYQPHHRAVEEVIREEQEEEEDVKRKEHEEKIQHVEATLEVSQLTVPAECTQVAAEDLVQENATAIPTEEKNLSEEIKQDLGEEKEEEQLKLNGDVSHVDTDVSPQIICCSEPPVVKTEMVTISDATQRTEISTKEVPIVQTETKTITYESPQFDGSAGGGAGVLLSAQTITSESISTTTTTHITKMVKGGVSETRIEKRIVITGDADIDHDEALAQAIKEAKEQHPDMSVTRVVVHKETELAEEDED</sequence>
<dbReference type="InterPro" id="IPR000798">
    <property type="entry name" value="Ez/rad/moesin-like"/>
</dbReference>
<dbReference type="InterPro" id="IPR019749">
    <property type="entry name" value="Band_41_domain"/>
</dbReference>
<dbReference type="Gene3D" id="2.30.29.30">
    <property type="entry name" value="Pleckstrin-homology domain (PH domain)/Phosphotyrosine-binding domain (PTB)"/>
    <property type="match status" value="1"/>
</dbReference>
<proteinExistence type="evidence at protein level"/>
<dbReference type="GO" id="GO:0005856">
    <property type="term" value="C:cytoskeleton"/>
    <property type="evidence" value="ECO:0000318"/>
    <property type="project" value="GO_Central"/>
</dbReference>
<dbReference type="Pfam" id="PF00373">
    <property type="entry name" value="FERM_M"/>
    <property type="match status" value="1"/>
</dbReference>
<dbReference type="InterPro" id="IPR018980">
    <property type="entry name" value="FERM_PH-like_C"/>
</dbReference>
<keyword evidence="10" id="KW-1267">Proteomics identification</keyword>
<dbReference type="InterPro" id="IPR011993">
    <property type="entry name" value="PH-like_dom_sf"/>
</dbReference>
<dbReference type="SUPFAM" id="SSF50729">
    <property type="entry name" value="PH domain-like"/>
    <property type="match status" value="1"/>
</dbReference>
<keyword evidence="3" id="KW-0597">Phosphoprotein</keyword>
<dbReference type="InterPro" id="IPR007477">
    <property type="entry name" value="SAB_dom"/>
</dbReference>
<protein>
    <submittedName>
        <fullName evidence="8">Erythrocyte membrane protein band 4.1 like 2</fullName>
    </submittedName>
</protein>
<feature type="region of interest" description="Disordered" evidence="6">
    <location>
        <begin position="929"/>
        <end position="992"/>
    </location>
</feature>
<dbReference type="GO" id="GO:0008180">
    <property type="term" value="C:COP9 signalosome"/>
    <property type="evidence" value="ECO:0007669"/>
    <property type="project" value="Ensembl"/>
</dbReference>
<evidence type="ECO:0000256" key="3">
    <source>
        <dbReference type="ARBA" id="ARBA00022553"/>
    </source>
</evidence>
<evidence type="ECO:0000256" key="4">
    <source>
        <dbReference type="ARBA" id="ARBA00023203"/>
    </source>
</evidence>
<dbReference type="FunFam" id="1.20.80.10:FF:000001">
    <property type="entry name" value="Erythrocyte membrane protein band 4.1"/>
    <property type="match status" value="1"/>
</dbReference>
<gene>
    <name evidence="8" type="primary">EPB41L2</name>
</gene>
<dbReference type="PRINTS" id="PR00935">
    <property type="entry name" value="BAND41"/>
</dbReference>
<dbReference type="InterPro" id="IPR035963">
    <property type="entry name" value="FERM_2"/>
</dbReference>
<dbReference type="AlphaFoldDB" id="A0A8V0XPT4"/>
<name>A0A8V0XPT4_CHICK</name>
<dbReference type="Pfam" id="PF08736">
    <property type="entry name" value="FA"/>
    <property type="match status" value="1"/>
</dbReference>
<dbReference type="CDD" id="cd14473">
    <property type="entry name" value="FERM_B-lobe"/>
    <property type="match status" value="1"/>
</dbReference>
<dbReference type="Gene3D" id="1.20.80.10">
    <property type="match status" value="1"/>
</dbReference>
<dbReference type="InterPro" id="IPR014352">
    <property type="entry name" value="FERM/acyl-CoA-bd_prot_sf"/>
</dbReference>
<dbReference type="Gene3D" id="3.10.20.90">
    <property type="entry name" value="Phosphatidylinositol 3-kinase Catalytic Subunit, Chain A, domain 1"/>
    <property type="match status" value="1"/>
</dbReference>
<organism evidence="8 9">
    <name type="scientific">Gallus gallus</name>
    <name type="common">Chicken</name>
    <dbReference type="NCBI Taxonomy" id="9031"/>
    <lineage>
        <taxon>Eukaryota</taxon>
        <taxon>Metazoa</taxon>
        <taxon>Chordata</taxon>
        <taxon>Craniata</taxon>
        <taxon>Vertebrata</taxon>
        <taxon>Euteleostomi</taxon>
        <taxon>Archelosauria</taxon>
        <taxon>Archosauria</taxon>
        <taxon>Dinosauria</taxon>
        <taxon>Saurischia</taxon>
        <taxon>Theropoda</taxon>
        <taxon>Coelurosauria</taxon>
        <taxon>Aves</taxon>
        <taxon>Neognathae</taxon>
        <taxon>Galloanserae</taxon>
        <taxon>Galliformes</taxon>
        <taxon>Phasianidae</taxon>
        <taxon>Phasianinae</taxon>
        <taxon>Gallus</taxon>
    </lineage>
</organism>
<dbReference type="GO" id="GO:0005198">
    <property type="term" value="F:structural molecule activity"/>
    <property type="evidence" value="ECO:0007669"/>
    <property type="project" value="InterPro"/>
</dbReference>
<keyword evidence="9" id="KW-1185">Reference proteome</keyword>
<dbReference type="InterPro" id="IPR019748">
    <property type="entry name" value="FERM_central"/>
</dbReference>
<dbReference type="GO" id="GO:0031032">
    <property type="term" value="P:actomyosin structure organization"/>
    <property type="evidence" value="ECO:0000318"/>
    <property type="project" value="GO_Central"/>
</dbReference>
<dbReference type="PANTHER" id="PTHR23280">
    <property type="entry name" value="4.1 G PROTEIN"/>
    <property type="match status" value="1"/>
</dbReference>
<dbReference type="GO" id="GO:0042731">
    <property type="term" value="F:PH domain binding"/>
    <property type="evidence" value="ECO:0007669"/>
    <property type="project" value="Ensembl"/>
</dbReference>
<feature type="region of interest" description="Disordered" evidence="6">
    <location>
        <begin position="1"/>
        <end position="191"/>
    </location>
</feature>
<feature type="compositionally biased region" description="Low complexity" evidence="6">
    <location>
        <begin position="942"/>
        <end position="954"/>
    </location>
</feature>
<dbReference type="PROSITE" id="PS00660">
    <property type="entry name" value="FERM_1"/>
    <property type="match status" value="1"/>
</dbReference>
<dbReference type="PROSITE" id="PS50057">
    <property type="entry name" value="FERM_3"/>
    <property type="match status" value="1"/>
</dbReference>
<dbReference type="InterPro" id="IPR008379">
    <property type="entry name" value="Band_4.1_C"/>
</dbReference>
<evidence type="ECO:0000256" key="2">
    <source>
        <dbReference type="ARBA" id="ARBA00022490"/>
    </source>
</evidence>
<dbReference type="GO" id="GO:0030507">
    <property type="term" value="F:spectrin binding"/>
    <property type="evidence" value="ECO:0007669"/>
    <property type="project" value="Ensembl"/>
</dbReference>
<dbReference type="FunFam" id="2.30.29.30:FF:000001">
    <property type="entry name" value="Erythrocyte membrane protein band 4.1"/>
    <property type="match status" value="1"/>
</dbReference>
<keyword evidence="2" id="KW-0963">Cytoplasm</keyword>
<feature type="compositionally biased region" description="Basic and acidic residues" evidence="6">
    <location>
        <begin position="9"/>
        <end position="44"/>
    </location>
</feature>
<feature type="compositionally biased region" description="Basic and acidic residues" evidence="6">
    <location>
        <begin position="136"/>
        <end position="146"/>
    </location>
</feature>
<dbReference type="Pfam" id="PF05902">
    <property type="entry name" value="4_1_CTD"/>
    <property type="match status" value="1"/>
</dbReference>
<evidence type="ECO:0000259" key="7">
    <source>
        <dbReference type="PROSITE" id="PS50057"/>
    </source>
</evidence>
<dbReference type="InterPro" id="IPR014847">
    <property type="entry name" value="FA"/>
</dbReference>
<dbReference type="Ensembl" id="ENSGALT00010012284.1">
    <property type="protein sequence ID" value="ENSGALP00010006862.1"/>
    <property type="gene ID" value="ENSGALG00010005193.1"/>
</dbReference>
<dbReference type="GO" id="GO:0005938">
    <property type="term" value="C:cell cortex"/>
    <property type="evidence" value="ECO:0007669"/>
    <property type="project" value="Ensembl"/>
</dbReference>
<evidence type="ECO:0000313" key="9">
    <source>
        <dbReference type="Proteomes" id="UP000000539"/>
    </source>
</evidence>
<reference evidence="8" key="3">
    <citation type="submission" date="2025-09" db="UniProtKB">
        <authorList>
            <consortium name="Ensembl"/>
        </authorList>
    </citation>
    <scope>IDENTIFICATION</scope>
    <source>
        <strain evidence="8">broiler</strain>
    </source>
</reference>
<accession>A0A8V0XPT4</accession>
<dbReference type="CDD" id="cd13184">
    <property type="entry name" value="FERM_C_4_1_family"/>
    <property type="match status" value="1"/>
</dbReference>
<feature type="compositionally biased region" description="Acidic residues" evidence="6">
    <location>
        <begin position="806"/>
        <end position="817"/>
    </location>
</feature>
<dbReference type="PANTHER" id="PTHR23280:SF17">
    <property type="entry name" value="BAND 4.1-LIKE PROTEIN 2"/>
    <property type="match status" value="1"/>
</dbReference>
<evidence type="ECO:0000256" key="6">
    <source>
        <dbReference type="SAM" id="MobiDB-lite"/>
    </source>
</evidence>
<dbReference type="SUPFAM" id="SSF47031">
    <property type="entry name" value="Second domain of FERM"/>
    <property type="match status" value="1"/>
</dbReference>
<feature type="compositionally biased region" description="Basic and acidic residues" evidence="6">
    <location>
        <begin position="154"/>
        <end position="183"/>
    </location>
</feature>
<dbReference type="GO" id="GO:0003779">
    <property type="term" value="F:actin binding"/>
    <property type="evidence" value="ECO:0007669"/>
    <property type="project" value="UniProtKB-KW"/>
</dbReference>
<dbReference type="InterPro" id="IPR018979">
    <property type="entry name" value="FERM_N"/>
</dbReference>
<reference evidence="8" key="1">
    <citation type="submission" date="2020-11" db="EMBL/GenBank/DDBJ databases">
        <title>Gallus gallus (Chicken) genome, bGalGal1, GRCg7b, maternal haplotype autosomes + Z &amp; W.</title>
        <authorList>
            <person name="Warren W."/>
            <person name="Formenti G."/>
            <person name="Fedrigo O."/>
            <person name="Haase B."/>
            <person name="Mountcastle J."/>
            <person name="Balacco J."/>
            <person name="Tracey A."/>
            <person name="Schneider V."/>
            <person name="Okimoto R."/>
            <person name="Cheng H."/>
            <person name="Hawken R."/>
            <person name="Howe K."/>
            <person name="Jarvis E.D."/>
        </authorList>
    </citation>
    <scope>NUCLEOTIDE SEQUENCE [LARGE SCALE GENOMIC DNA]</scope>
    <source>
        <strain evidence="8">Broiler</strain>
    </source>
</reference>
<dbReference type="Pfam" id="PF09380">
    <property type="entry name" value="FERM_C"/>
    <property type="match status" value="1"/>
</dbReference>
<feature type="region of interest" description="Disordered" evidence="6">
    <location>
        <begin position="840"/>
        <end position="893"/>
    </location>
</feature>
<keyword evidence="4" id="KW-0009">Actin-binding</keyword>
<dbReference type="GO" id="GO:0030866">
    <property type="term" value="P:cortical actin cytoskeleton organization"/>
    <property type="evidence" value="ECO:0007669"/>
    <property type="project" value="InterPro"/>
</dbReference>
<feature type="compositionally biased region" description="Basic and acidic residues" evidence="6">
    <location>
        <begin position="94"/>
        <end position="105"/>
    </location>
</feature>
<dbReference type="SMART" id="SM01195">
    <property type="entry name" value="FA"/>
    <property type="match status" value="1"/>
</dbReference>
<comment type="subcellular location">
    <subcellularLocation>
        <location evidence="1">Cytoplasm</location>
        <location evidence="1">Cytoskeleton</location>
    </subcellularLocation>
</comment>
<dbReference type="PRINTS" id="PR00661">
    <property type="entry name" value="ERMFAMILY"/>
</dbReference>
<dbReference type="GO" id="GO:0005886">
    <property type="term" value="C:plasma membrane"/>
    <property type="evidence" value="ECO:0000318"/>
    <property type="project" value="GO_Central"/>
</dbReference>
<dbReference type="SUPFAM" id="SSF54236">
    <property type="entry name" value="Ubiquitin-like"/>
    <property type="match status" value="1"/>
</dbReference>
<dbReference type="InterPro" id="IPR019747">
    <property type="entry name" value="FERM_CS"/>
</dbReference>
<evidence type="ECO:0000256" key="1">
    <source>
        <dbReference type="ARBA" id="ARBA00004245"/>
    </source>
</evidence>
<dbReference type="InterPro" id="IPR029071">
    <property type="entry name" value="Ubiquitin-like_domsf"/>
</dbReference>
<feature type="compositionally biased region" description="Basic and acidic residues" evidence="6">
    <location>
        <begin position="965"/>
        <end position="977"/>
    </location>
</feature>
<dbReference type="SMART" id="SM00295">
    <property type="entry name" value="B41"/>
    <property type="match status" value="1"/>
</dbReference>
<dbReference type="GO" id="GO:0005654">
    <property type="term" value="C:nucleoplasm"/>
    <property type="evidence" value="ECO:0007669"/>
    <property type="project" value="Ensembl"/>
</dbReference>
<dbReference type="GeneTree" id="ENSGT00940000155617"/>
<feature type="region of interest" description="Disordered" evidence="6">
    <location>
        <begin position="797"/>
        <end position="827"/>
    </location>
</feature>
<feature type="compositionally biased region" description="Basic and acidic residues" evidence="6">
    <location>
        <begin position="929"/>
        <end position="941"/>
    </location>
</feature>
<keyword evidence="5" id="KW-0206">Cytoskeleton</keyword>
<feature type="compositionally biased region" description="Basic and acidic residues" evidence="6">
    <location>
        <begin position="818"/>
        <end position="827"/>
    </location>
</feature>
<evidence type="ECO:0000313" key="8">
    <source>
        <dbReference type="Ensembl" id="ENSGALP00010006862.1"/>
    </source>
</evidence>
<dbReference type="GO" id="GO:1904778">
    <property type="term" value="P:positive regulation of protein localization to cell cortex"/>
    <property type="evidence" value="ECO:0007669"/>
    <property type="project" value="Ensembl"/>
</dbReference>
<dbReference type="GlyGen" id="A0A8V0XPT4">
    <property type="glycosylation" value="1 site"/>
</dbReference>
<dbReference type="Proteomes" id="UP000000539">
    <property type="component" value="Chromosome 3"/>
</dbReference>
<dbReference type="InterPro" id="IPR000299">
    <property type="entry name" value="FERM_domain"/>
</dbReference>
<dbReference type="Pfam" id="PF09379">
    <property type="entry name" value="FERM_N"/>
    <property type="match status" value="1"/>
</dbReference>
<dbReference type="Pfam" id="PF04382">
    <property type="entry name" value="SAB"/>
    <property type="match status" value="2"/>
</dbReference>